<accession>A0ABQ9NF54</accession>
<feature type="signal peptide" evidence="1">
    <location>
        <begin position="1"/>
        <end position="18"/>
    </location>
</feature>
<proteinExistence type="predicted"/>
<keyword evidence="4" id="KW-1185">Reference proteome</keyword>
<evidence type="ECO:0000313" key="3">
    <source>
        <dbReference type="EMBL" id="KAJ9655040.1"/>
    </source>
</evidence>
<name>A0ABQ9NF54_9PEZI</name>
<evidence type="ECO:0000259" key="2">
    <source>
        <dbReference type="Pfam" id="PF09792"/>
    </source>
</evidence>
<dbReference type="EMBL" id="JAPDRL010000197">
    <property type="protein sequence ID" value="KAJ9655040.1"/>
    <property type="molecule type" value="Genomic_DNA"/>
</dbReference>
<keyword evidence="1" id="KW-0732">Signal</keyword>
<feature type="domain" description="Ubiquitin 3 binding protein But2 C-terminal" evidence="2">
    <location>
        <begin position="47"/>
        <end position="166"/>
    </location>
</feature>
<protein>
    <recommendedName>
        <fullName evidence="2">Ubiquitin 3 binding protein But2 C-terminal domain-containing protein</fullName>
    </recommendedName>
</protein>
<feature type="chain" id="PRO_5045121206" description="Ubiquitin 3 binding protein But2 C-terminal domain-containing protein" evidence="1">
    <location>
        <begin position="19"/>
        <end position="217"/>
    </location>
</feature>
<comment type="caution">
    <text evidence="3">The sequence shown here is derived from an EMBL/GenBank/DDBJ whole genome shotgun (WGS) entry which is preliminary data.</text>
</comment>
<reference evidence="3" key="1">
    <citation type="submission" date="2022-10" db="EMBL/GenBank/DDBJ databases">
        <title>Culturing micro-colonial fungi from biological soil crusts in the Mojave desert and describing Neophaeococcomyces mojavensis, and introducing the new genera and species Taxawa tesnikishii.</title>
        <authorList>
            <person name="Kurbessoian T."/>
            <person name="Stajich J.E."/>
        </authorList>
    </citation>
    <scope>NUCLEOTIDE SEQUENCE</scope>
    <source>
        <strain evidence="3">TK_1</strain>
    </source>
</reference>
<dbReference type="Pfam" id="PF09792">
    <property type="entry name" value="But2"/>
    <property type="match status" value="1"/>
</dbReference>
<dbReference type="InterPro" id="IPR018620">
    <property type="entry name" value="Ubiquitin3-bd_protein_But2_C"/>
</dbReference>
<gene>
    <name evidence="3" type="ORF">H2201_008892</name>
</gene>
<evidence type="ECO:0000313" key="4">
    <source>
        <dbReference type="Proteomes" id="UP001172684"/>
    </source>
</evidence>
<organism evidence="3 4">
    <name type="scientific">Coniosporium apollinis</name>
    <dbReference type="NCBI Taxonomy" id="61459"/>
    <lineage>
        <taxon>Eukaryota</taxon>
        <taxon>Fungi</taxon>
        <taxon>Dikarya</taxon>
        <taxon>Ascomycota</taxon>
        <taxon>Pezizomycotina</taxon>
        <taxon>Dothideomycetes</taxon>
        <taxon>Dothideomycetes incertae sedis</taxon>
        <taxon>Coniosporium</taxon>
    </lineage>
</organism>
<dbReference type="Proteomes" id="UP001172684">
    <property type="component" value="Unassembled WGS sequence"/>
</dbReference>
<sequence>MKSTVFASVLLFAISALGAPTATRTLISRSPGNITGLHSASPTETIYPSLQVRWKSKEPTKLASNDRIGHLLSNLGTPGEQVHTAVYFTISPEQAGRDKTCKLVFRLSVDDWAIGSSAGYSPVFDIFRLNGCLNDKYSWNNRVPRGAYAGSATPVKGGAAAWQSADMSTDTMVPYMGASPTFTCAAGEYSFEMIARPGVNIGWTTGSGSGLSIETCG</sequence>
<evidence type="ECO:0000256" key="1">
    <source>
        <dbReference type="SAM" id="SignalP"/>
    </source>
</evidence>